<evidence type="ECO:0000313" key="2">
    <source>
        <dbReference type="EMBL" id="RQH26141.1"/>
    </source>
</evidence>
<evidence type="ECO:0000256" key="1">
    <source>
        <dbReference type="SAM" id="Phobius"/>
    </source>
</evidence>
<dbReference type="RefSeq" id="WP_124146838.1">
    <property type="nucleotide sequence ID" value="NZ_CAWOKI010000202.1"/>
</dbReference>
<evidence type="ECO:0000313" key="3">
    <source>
        <dbReference type="Proteomes" id="UP000269154"/>
    </source>
</evidence>
<keyword evidence="1" id="KW-0812">Transmembrane</keyword>
<reference evidence="2 3" key="1">
    <citation type="journal article" date="2018" name="ACS Chem. Biol.">
        <title>Ketoreductase domain dysfunction expands chemodiversity: malyngamide biosynthesis in the cyanobacterium Okeania hirsuta.</title>
        <authorList>
            <person name="Moss N.A."/>
            <person name="Leao T."/>
            <person name="Rankin M."/>
            <person name="McCullough T.M."/>
            <person name="Qu P."/>
            <person name="Korobeynikov A."/>
            <person name="Smith J.L."/>
            <person name="Gerwick L."/>
            <person name="Gerwick W.H."/>
        </authorList>
    </citation>
    <scope>NUCLEOTIDE SEQUENCE [LARGE SCALE GENOMIC DNA]</scope>
    <source>
        <strain evidence="2 3">PAB10Feb10-1</strain>
    </source>
</reference>
<dbReference type="EMBL" id="RCBY01000279">
    <property type="protein sequence ID" value="RQH26141.1"/>
    <property type="molecule type" value="Genomic_DNA"/>
</dbReference>
<feature type="transmembrane region" description="Helical" evidence="1">
    <location>
        <begin position="34"/>
        <end position="54"/>
    </location>
</feature>
<dbReference type="Proteomes" id="UP000269154">
    <property type="component" value="Unassembled WGS sequence"/>
</dbReference>
<protein>
    <submittedName>
        <fullName evidence="2">Uncharacterized protein</fullName>
    </submittedName>
</protein>
<gene>
    <name evidence="2" type="ORF">D5R40_28485</name>
</gene>
<proteinExistence type="predicted"/>
<keyword evidence="1" id="KW-1133">Transmembrane helix</keyword>
<comment type="caution">
    <text evidence="2">The sequence shown here is derived from an EMBL/GenBank/DDBJ whole genome shotgun (WGS) entry which is preliminary data.</text>
</comment>
<sequence>MFPKEDIVCTSQPSTNILPIDLNPLLEHGNSPTAIIIAVAFLLWVLRPVLLVTLKSRKKK</sequence>
<name>A0A3N6NCK5_9CYAN</name>
<organism evidence="2 3">
    <name type="scientific">Okeania hirsuta</name>
    <dbReference type="NCBI Taxonomy" id="1458930"/>
    <lineage>
        <taxon>Bacteria</taxon>
        <taxon>Bacillati</taxon>
        <taxon>Cyanobacteriota</taxon>
        <taxon>Cyanophyceae</taxon>
        <taxon>Oscillatoriophycideae</taxon>
        <taxon>Oscillatoriales</taxon>
        <taxon>Microcoleaceae</taxon>
        <taxon>Okeania</taxon>
    </lineage>
</organism>
<dbReference type="OrthoDB" id="9995148at2"/>
<dbReference type="AlphaFoldDB" id="A0A3N6NCK5"/>
<keyword evidence="3" id="KW-1185">Reference proteome</keyword>
<keyword evidence="1" id="KW-0472">Membrane</keyword>
<accession>A0A3N6NCK5</accession>